<organism evidence="10 11">
    <name type="scientific">Pelotomaculum isophthalicicum JI</name>
    <dbReference type="NCBI Taxonomy" id="947010"/>
    <lineage>
        <taxon>Bacteria</taxon>
        <taxon>Bacillati</taxon>
        <taxon>Bacillota</taxon>
        <taxon>Clostridia</taxon>
        <taxon>Eubacteriales</taxon>
        <taxon>Desulfotomaculaceae</taxon>
        <taxon>Pelotomaculum</taxon>
    </lineage>
</organism>
<feature type="transmembrane region" description="Helical" evidence="8">
    <location>
        <begin position="445"/>
        <end position="466"/>
    </location>
</feature>
<gene>
    <name evidence="10" type="ORF">L7E55_02100</name>
</gene>
<dbReference type="GO" id="GO:0005886">
    <property type="term" value="C:plasma membrane"/>
    <property type="evidence" value="ECO:0007669"/>
    <property type="project" value="TreeGrafter"/>
</dbReference>
<evidence type="ECO:0000313" key="10">
    <source>
        <dbReference type="EMBL" id="MDF9407157.1"/>
    </source>
</evidence>
<sequence>MGTGECFGEISLLTGQPRTASVQAATDIAVYVLSKTSLYNLMKKHHSLSIYFNEILAARLSSTNAGLSGEKNRETAKDTLASGQFLAGNIIYRRQQPAKRLNKTRISIAVAGAVICVISTCLFLLNGLSKPHIIFIELLLAATFCWGLNILSFHVVSLSLPVLAVLLGVTTTETAFSGFSNSSWYLLLGVLAISASISKTGLLFRLALLLLRKFPPSYIGQTLAFALTGLILTPVIPSNNCRAALASPLARNLGKALNLKNYSPGTVGLAMSCLLGFGQMSFMFLNGSSSNLLVLGLLPGEISSQITWGYWLKAALPIGALFFLLSYLFIILFYRPQGKIQLNPAVIESQIKILGHITMQEKISLMTVVITILAFLTQPWHNINTAWIAMLAFLILCGCSIMDEKSVRSDIDWNYLIAFGSLTGLGNIMSSIGLTAVIADKVEPYLNITGNKILLLLFITIVFYLIRFALPAAPAQIITMIMFMPLTSVTGINPFIIGLIVILCSNPWFLPHQSTVYQNVVNGTEGKSFRHEQVLKLAFAHFVITIFVIIVTFPYWQNIGLIR</sequence>
<proteinExistence type="inferred from homology"/>
<comment type="caution">
    <text evidence="10">The sequence shown here is derived from an EMBL/GenBank/DDBJ whole genome shotgun (WGS) entry which is preliminary data.</text>
</comment>
<reference evidence="10" key="1">
    <citation type="submission" date="2022-02" db="EMBL/GenBank/DDBJ databases">
        <authorList>
            <person name="Leng L."/>
        </authorList>
    </citation>
    <scope>NUCLEOTIDE SEQUENCE</scope>
    <source>
        <strain evidence="10">JI</strain>
    </source>
</reference>
<dbReference type="InterPro" id="IPR001898">
    <property type="entry name" value="SLC13A/DASS"/>
</dbReference>
<evidence type="ECO:0000256" key="7">
    <source>
        <dbReference type="ARBA" id="ARBA00031174"/>
    </source>
</evidence>
<feature type="transmembrane region" description="Helical" evidence="8">
    <location>
        <begin position="317"/>
        <end position="334"/>
    </location>
</feature>
<accession>A0A9X4H3T8</accession>
<comment type="similarity">
    <text evidence="2">Belongs to the SLC13A/DASS transporter (TC 2.A.47) family. NADC subfamily.</text>
</comment>
<dbReference type="GO" id="GO:1905039">
    <property type="term" value="P:carboxylic acid transmembrane transport"/>
    <property type="evidence" value="ECO:0007669"/>
    <property type="project" value="UniProtKB-ARBA"/>
</dbReference>
<dbReference type="SUPFAM" id="SSF51206">
    <property type="entry name" value="cAMP-binding domain-like"/>
    <property type="match status" value="1"/>
</dbReference>
<comment type="subcellular location">
    <subcellularLocation>
        <location evidence="1">Membrane</location>
        <topology evidence="1">Multi-pass membrane protein</topology>
    </subcellularLocation>
</comment>
<dbReference type="AlphaFoldDB" id="A0A9X4H3T8"/>
<dbReference type="Gene3D" id="2.60.120.10">
    <property type="entry name" value="Jelly Rolls"/>
    <property type="match status" value="1"/>
</dbReference>
<feature type="domain" description="Cyclic nucleotide-binding" evidence="9">
    <location>
        <begin position="1"/>
        <end position="42"/>
    </location>
</feature>
<dbReference type="RefSeq" id="WP_277442397.1">
    <property type="nucleotide sequence ID" value="NZ_JAKOAV010000002.1"/>
</dbReference>
<dbReference type="PROSITE" id="PS00889">
    <property type="entry name" value="CNMP_BINDING_2"/>
    <property type="match status" value="1"/>
</dbReference>
<feature type="transmembrane region" description="Helical" evidence="8">
    <location>
        <begin position="185"/>
        <end position="211"/>
    </location>
</feature>
<keyword evidence="4 8" id="KW-0812">Transmembrane</keyword>
<feature type="transmembrane region" description="Helical" evidence="8">
    <location>
        <begin position="223"/>
        <end position="245"/>
    </location>
</feature>
<feature type="transmembrane region" description="Helical" evidence="8">
    <location>
        <begin position="537"/>
        <end position="556"/>
    </location>
</feature>
<feature type="transmembrane region" description="Helical" evidence="8">
    <location>
        <begin position="363"/>
        <end position="380"/>
    </location>
</feature>
<dbReference type="InterPro" id="IPR018488">
    <property type="entry name" value="cNMP-bd_CS"/>
</dbReference>
<dbReference type="PROSITE" id="PS50042">
    <property type="entry name" value="CNMP_BINDING_3"/>
    <property type="match status" value="1"/>
</dbReference>
<dbReference type="Proteomes" id="UP001154312">
    <property type="component" value="Unassembled WGS sequence"/>
</dbReference>
<dbReference type="PANTHER" id="PTHR10283">
    <property type="entry name" value="SOLUTE CARRIER FAMILY 13 MEMBER"/>
    <property type="match status" value="1"/>
</dbReference>
<dbReference type="GO" id="GO:0008514">
    <property type="term" value="F:organic anion transmembrane transporter activity"/>
    <property type="evidence" value="ECO:0007669"/>
    <property type="project" value="UniProtKB-ARBA"/>
</dbReference>
<feature type="transmembrane region" description="Helical" evidence="8">
    <location>
        <begin position="265"/>
        <end position="285"/>
    </location>
</feature>
<dbReference type="PANTHER" id="PTHR10283:SF82">
    <property type="entry name" value="SOLUTE CARRIER FAMILY 13 MEMBER 2"/>
    <property type="match status" value="1"/>
</dbReference>
<feature type="transmembrane region" description="Helical" evidence="8">
    <location>
        <begin position="415"/>
        <end position="439"/>
    </location>
</feature>
<feature type="transmembrane region" description="Helical" evidence="8">
    <location>
        <begin position="478"/>
        <end position="503"/>
    </location>
</feature>
<keyword evidence="5 8" id="KW-1133">Transmembrane helix</keyword>
<evidence type="ECO:0000256" key="5">
    <source>
        <dbReference type="ARBA" id="ARBA00022989"/>
    </source>
</evidence>
<dbReference type="InterPro" id="IPR000595">
    <property type="entry name" value="cNMP-bd_dom"/>
</dbReference>
<dbReference type="EMBL" id="JAKOAV010000002">
    <property type="protein sequence ID" value="MDF9407157.1"/>
    <property type="molecule type" value="Genomic_DNA"/>
</dbReference>
<name>A0A9X4H3T8_9FIRM</name>
<keyword evidence="11" id="KW-1185">Reference proteome</keyword>
<protein>
    <recommendedName>
        <fullName evidence="3">Sodium-dependent dicarboxylate transporter SdcS</fullName>
    </recommendedName>
    <alternativeName>
        <fullName evidence="7">Na(+)/dicarboxylate symporter</fullName>
    </alternativeName>
</protein>
<evidence type="ECO:0000259" key="9">
    <source>
        <dbReference type="PROSITE" id="PS50042"/>
    </source>
</evidence>
<dbReference type="InterPro" id="IPR014710">
    <property type="entry name" value="RmlC-like_jellyroll"/>
</dbReference>
<evidence type="ECO:0000256" key="3">
    <source>
        <dbReference type="ARBA" id="ARBA00020150"/>
    </source>
</evidence>
<evidence type="ECO:0000256" key="8">
    <source>
        <dbReference type="SAM" id="Phobius"/>
    </source>
</evidence>
<evidence type="ECO:0000256" key="1">
    <source>
        <dbReference type="ARBA" id="ARBA00004141"/>
    </source>
</evidence>
<keyword evidence="6 8" id="KW-0472">Membrane</keyword>
<dbReference type="InterPro" id="IPR018490">
    <property type="entry name" value="cNMP-bd_dom_sf"/>
</dbReference>
<feature type="transmembrane region" description="Helical" evidence="8">
    <location>
        <begin position="106"/>
        <end position="125"/>
    </location>
</feature>
<dbReference type="Pfam" id="PF00027">
    <property type="entry name" value="cNMP_binding"/>
    <property type="match status" value="1"/>
</dbReference>
<evidence type="ECO:0000256" key="2">
    <source>
        <dbReference type="ARBA" id="ARBA00006772"/>
    </source>
</evidence>
<dbReference type="CDD" id="cd00038">
    <property type="entry name" value="CAP_ED"/>
    <property type="match status" value="1"/>
</dbReference>
<evidence type="ECO:0000256" key="6">
    <source>
        <dbReference type="ARBA" id="ARBA00023136"/>
    </source>
</evidence>
<evidence type="ECO:0000313" key="11">
    <source>
        <dbReference type="Proteomes" id="UP001154312"/>
    </source>
</evidence>
<feature type="transmembrane region" description="Helical" evidence="8">
    <location>
        <begin position="158"/>
        <end position="179"/>
    </location>
</feature>
<feature type="transmembrane region" description="Helical" evidence="8">
    <location>
        <begin position="386"/>
        <end position="403"/>
    </location>
</feature>
<dbReference type="Pfam" id="PF00939">
    <property type="entry name" value="Na_sulph_symp"/>
    <property type="match status" value="1"/>
</dbReference>
<evidence type="ECO:0000256" key="4">
    <source>
        <dbReference type="ARBA" id="ARBA00022692"/>
    </source>
</evidence>